<accession>A0A4Q1RHZ9</accession>
<protein>
    <submittedName>
        <fullName evidence="2">Uncharacterized protein</fullName>
    </submittedName>
</protein>
<reference evidence="2 3" key="1">
    <citation type="submission" date="2019-01" db="EMBL/GenBank/DDBJ databases">
        <title>Blautia sp. nov. KGMB01111 isolated human feces.</title>
        <authorList>
            <person name="Park J.-E."/>
            <person name="Kim J.-S."/>
            <person name="Park S.-H."/>
        </authorList>
    </citation>
    <scope>NUCLEOTIDE SEQUENCE [LARGE SCALE GENOMIC DNA]</scope>
    <source>
        <strain evidence="2 3">KGMB01111</strain>
    </source>
</reference>
<name>A0A4Q1RHZ9_9FIRM</name>
<dbReference type="RefSeq" id="WP_129257749.1">
    <property type="nucleotide sequence ID" value="NZ_SDKC01000001.1"/>
</dbReference>
<sequence>MFKEKIRVLLLGGSLTDHGSYADGNYQGYPVVITTESTVYHVRINAVSTQDPDNAQLAQYLEYQKQNVKHLADYSCTSTSALLTIKMPAVNGNKVPDMINSVVDPLIQYLHGGNYQPCCESCGSTQEYLSNYEVNGSYHYLCTSCAQQIEQNLQQNQQTTRAKKSNLVAGLVGAFVGSLIGCVLWVLIYRLGYIAGIAGAVTAICALRGYELLGGHLDRKGVIISTVMMLVMIFFANRLSWTWDAYDALKDEGYTFSECYQYLDNILDLSELTGSYYSDLFIGYGLTLLCSVRRIIDAFRTSSGSYRMKKAQ</sequence>
<keyword evidence="1" id="KW-1133">Transmembrane helix</keyword>
<dbReference type="Proteomes" id="UP000290106">
    <property type="component" value="Unassembled WGS sequence"/>
</dbReference>
<evidence type="ECO:0000256" key="1">
    <source>
        <dbReference type="SAM" id="Phobius"/>
    </source>
</evidence>
<proteinExistence type="predicted"/>
<evidence type="ECO:0000313" key="3">
    <source>
        <dbReference type="Proteomes" id="UP000290106"/>
    </source>
</evidence>
<evidence type="ECO:0000313" key="2">
    <source>
        <dbReference type="EMBL" id="RXS75248.1"/>
    </source>
</evidence>
<dbReference type="AlphaFoldDB" id="A0A4Q1RHZ9"/>
<dbReference type="EMBL" id="SDKC01000001">
    <property type="protein sequence ID" value="RXS75248.1"/>
    <property type="molecule type" value="Genomic_DNA"/>
</dbReference>
<keyword evidence="3" id="KW-1185">Reference proteome</keyword>
<comment type="caution">
    <text evidence="2">The sequence shown here is derived from an EMBL/GenBank/DDBJ whole genome shotgun (WGS) entry which is preliminary data.</text>
</comment>
<keyword evidence="1" id="KW-0812">Transmembrane</keyword>
<feature type="transmembrane region" description="Helical" evidence="1">
    <location>
        <begin position="276"/>
        <end position="296"/>
    </location>
</feature>
<feature type="transmembrane region" description="Helical" evidence="1">
    <location>
        <begin position="222"/>
        <end position="241"/>
    </location>
</feature>
<keyword evidence="1" id="KW-0472">Membrane</keyword>
<dbReference type="OrthoDB" id="1653241at2"/>
<gene>
    <name evidence="2" type="ORF">ETP43_08475</name>
</gene>
<feature type="transmembrane region" description="Helical" evidence="1">
    <location>
        <begin position="193"/>
        <end position="210"/>
    </location>
</feature>
<feature type="transmembrane region" description="Helical" evidence="1">
    <location>
        <begin position="167"/>
        <end position="187"/>
    </location>
</feature>
<organism evidence="2 3">
    <name type="scientific">Blautia faecicola</name>
    <dbReference type="NCBI Taxonomy" id="2509240"/>
    <lineage>
        <taxon>Bacteria</taxon>
        <taxon>Bacillati</taxon>
        <taxon>Bacillota</taxon>
        <taxon>Clostridia</taxon>
        <taxon>Lachnospirales</taxon>
        <taxon>Lachnospiraceae</taxon>
        <taxon>Blautia</taxon>
    </lineage>
</organism>